<sequence>MSASTVSITANPSTATRRRAVEKKPVDLADTHNFSTAAAAAAAASPSAENAKLTIGGDTNATVRDAVVQIRKSLPNNAVPPRRPSNTTRKHGSKPERPRWKTILSVFVKNLVLFTVVIGWILLVKELTTGKFKRRATDQEVNNAPVFEGNFPKMEEFVTSMAKTMKMMQVQVDVIDRKIGEEIGTVKDEINEKIQIKNMEMESKLKELDGRTLNLEKFTGELGGKMEKWLSKEEFNEFLEEFRKDKRGDMLSLDDVRAFAKGIVEREIEKHAADGLGRVDYALAVGGGMVVKHSEPLGAAKGLTWLTNQYRGRVHSEADKMLRPSFGEPGQCFPLKGDSGFVQIRLRTAIIPTAVTLEHVAKTVAYDRSSAPKHCRVSGWLQGTDLSTENQKMFLLTEFTYDLQKPNIQTFDFVDSARATTIDTVRFEFISNHGSATHTCIYRLRVHGDEPNSVSVLTAEG</sequence>
<reference evidence="2" key="1">
    <citation type="journal article" date="2023" name="Nat. Plants">
        <title>Single-cell RNA sequencing provides a high-resolution roadmap for understanding the multicellular compartmentation of specialized metabolism.</title>
        <authorList>
            <person name="Sun S."/>
            <person name="Shen X."/>
            <person name="Li Y."/>
            <person name="Li Y."/>
            <person name="Wang S."/>
            <person name="Li R."/>
            <person name="Zhang H."/>
            <person name="Shen G."/>
            <person name="Guo B."/>
            <person name="Wei J."/>
            <person name="Xu J."/>
            <person name="St-Pierre B."/>
            <person name="Chen S."/>
            <person name="Sun C."/>
        </authorList>
    </citation>
    <scope>NUCLEOTIDE SEQUENCE [LARGE SCALE GENOMIC DNA]</scope>
</reference>
<proteinExistence type="predicted"/>
<evidence type="ECO:0000313" key="2">
    <source>
        <dbReference type="Proteomes" id="UP001060085"/>
    </source>
</evidence>
<keyword evidence="2" id="KW-1185">Reference proteome</keyword>
<name>A0ACC0C845_CATRO</name>
<comment type="caution">
    <text evidence="1">The sequence shown here is derived from an EMBL/GenBank/DDBJ whole genome shotgun (WGS) entry which is preliminary data.</text>
</comment>
<organism evidence="1 2">
    <name type="scientific">Catharanthus roseus</name>
    <name type="common">Madagascar periwinkle</name>
    <name type="synonym">Vinca rosea</name>
    <dbReference type="NCBI Taxonomy" id="4058"/>
    <lineage>
        <taxon>Eukaryota</taxon>
        <taxon>Viridiplantae</taxon>
        <taxon>Streptophyta</taxon>
        <taxon>Embryophyta</taxon>
        <taxon>Tracheophyta</taxon>
        <taxon>Spermatophyta</taxon>
        <taxon>Magnoliopsida</taxon>
        <taxon>eudicotyledons</taxon>
        <taxon>Gunneridae</taxon>
        <taxon>Pentapetalae</taxon>
        <taxon>asterids</taxon>
        <taxon>lamiids</taxon>
        <taxon>Gentianales</taxon>
        <taxon>Apocynaceae</taxon>
        <taxon>Rauvolfioideae</taxon>
        <taxon>Vinceae</taxon>
        <taxon>Catharanthinae</taxon>
        <taxon>Catharanthus</taxon>
    </lineage>
</organism>
<evidence type="ECO:0000313" key="1">
    <source>
        <dbReference type="EMBL" id="KAI5681069.1"/>
    </source>
</evidence>
<protein>
    <submittedName>
        <fullName evidence="1">Uncharacterized protein</fullName>
    </submittedName>
</protein>
<gene>
    <name evidence="1" type="ORF">M9H77_02296</name>
</gene>
<dbReference type="EMBL" id="CM044701">
    <property type="protein sequence ID" value="KAI5681069.1"/>
    <property type="molecule type" value="Genomic_DNA"/>
</dbReference>
<dbReference type="Proteomes" id="UP001060085">
    <property type="component" value="Linkage Group LG01"/>
</dbReference>
<accession>A0ACC0C845</accession>